<dbReference type="Proteomes" id="UP000215896">
    <property type="component" value="Unassembled WGS sequence"/>
</dbReference>
<keyword evidence="4" id="KW-1185">Reference proteome</keyword>
<accession>A0A255G404</accession>
<protein>
    <recommendedName>
        <fullName evidence="5">Peptidoglycan-binding protein</fullName>
    </recommendedName>
</protein>
<dbReference type="Gene3D" id="3.90.70.10">
    <property type="entry name" value="Cysteine proteinases"/>
    <property type="match status" value="1"/>
</dbReference>
<evidence type="ECO:0000259" key="2">
    <source>
        <dbReference type="Pfam" id="PF13529"/>
    </source>
</evidence>
<feature type="domain" description="Peptidoglycan binding-like" evidence="1">
    <location>
        <begin position="54"/>
        <end position="108"/>
    </location>
</feature>
<dbReference type="InterPro" id="IPR036365">
    <property type="entry name" value="PGBD-like_sf"/>
</dbReference>
<evidence type="ECO:0000313" key="4">
    <source>
        <dbReference type="Proteomes" id="UP000215896"/>
    </source>
</evidence>
<dbReference type="RefSeq" id="WP_094406295.1">
    <property type="nucleotide sequence ID" value="NZ_NMVO01000016.1"/>
</dbReference>
<dbReference type="InterPro" id="IPR039564">
    <property type="entry name" value="Peptidase_C39-like"/>
</dbReference>
<dbReference type="AlphaFoldDB" id="A0A255G404"/>
<organism evidence="3 4">
    <name type="scientific">Enemella evansiae</name>
    <dbReference type="NCBI Taxonomy" id="2016499"/>
    <lineage>
        <taxon>Bacteria</taxon>
        <taxon>Bacillati</taxon>
        <taxon>Actinomycetota</taxon>
        <taxon>Actinomycetes</taxon>
        <taxon>Propionibacteriales</taxon>
        <taxon>Propionibacteriaceae</taxon>
        <taxon>Enemella</taxon>
    </lineage>
</organism>
<evidence type="ECO:0008006" key="5">
    <source>
        <dbReference type="Google" id="ProtNLM"/>
    </source>
</evidence>
<evidence type="ECO:0000259" key="1">
    <source>
        <dbReference type="Pfam" id="PF01471"/>
    </source>
</evidence>
<dbReference type="InterPro" id="IPR002477">
    <property type="entry name" value="Peptidoglycan-bd-like"/>
</dbReference>
<dbReference type="OrthoDB" id="514320at2"/>
<sequence>MTSHTVSRRVVALAAAAVLSTGIGGVAILDQANATSTSVSQARAYPVLQFGATGRPVVLLQRLLSYNGIKTDPDGSFGPATLAGVKEYQRRQKIAVDGSVGPETWAKLLPELRYGQRGGAVSVVQLTLRDSGAQLAVDGSFGPDTRVKLKAFQQANRLPASGKVDAATWRALMNARAAQAAPAPVRAPAPKASQAAGQREIVLVNQLETGPNSKNNCGPTSAVMALIADGKQPAGYQRNPSDATKRSMVVTMQQRMGIRTGNGVSVEGMRRGLSASGASTTQTNTEQALAAVRSGRPVLLNGHTRNLEWMNSTRGVGHWIVVVEHKGGDNYVALDPWGGKRFDTTGAAMKKFTNTYVDKDRSQNALVIR</sequence>
<feature type="domain" description="Peptidoglycan binding-like" evidence="1">
    <location>
        <begin position="117"/>
        <end position="172"/>
    </location>
</feature>
<name>A0A255G404_9ACTN</name>
<dbReference type="InterPro" id="IPR036366">
    <property type="entry name" value="PGBDSf"/>
</dbReference>
<evidence type="ECO:0000313" key="3">
    <source>
        <dbReference type="EMBL" id="OYO10605.1"/>
    </source>
</evidence>
<dbReference type="Pfam" id="PF13529">
    <property type="entry name" value="Peptidase_C39_2"/>
    <property type="match status" value="1"/>
</dbReference>
<proteinExistence type="predicted"/>
<dbReference type="Pfam" id="PF01471">
    <property type="entry name" value="PG_binding_1"/>
    <property type="match status" value="2"/>
</dbReference>
<comment type="caution">
    <text evidence="3">The sequence shown here is derived from an EMBL/GenBank/DDBJ whole genome shotgun (WGS) entry which is preliminary data.</text>
</comment>
<dbReference type="Gene3D" id="1.10.101.10">
    <property type="entry name" value="PGBD-like superfamily/PGBD"/>
    <property type="match status" value="2"/>
</dbReference>
<gene>
    <name evidence="3" type="ORF">CGZ94_16515</name>
</gene>
<dbReference type="SUPFAM" id="SSF47090">
    <property type="entry name" value="PGBD-like"/>
    <property type="match status" value="2"/>
</dbReference>
<reference evidence="3 4" key="1">
    <citation type="submission" date="2017-07" db="EMBL/GenBank/DDBJ databases">
        <title>Draft whole genome sequences of clinical Proprionibacteriaceae strains.</title>
        <authorList>
            <person name="Bernier A.-M."/>
            <person name="Bernard K."/>
            <person name="Domingo M.-C."/>
        </authorList>
    </citation>
    <scope>NUCLEOTIDE SEQUENCE [LARGE SCALE GENOMIC DNA]</scope>
    <source>
        <strain evidence="3 4">NML 030167</strain>
    </source>
</reference>
<feature type="domain" description="Peptidase C39-like" evidence="2">
    <location>
        <begin position="201"/>
        <end position="336"/>
    </location>
</feature>
<dbReference type="EMBL" id="NMVO01000016">
    <property type="protein sequence ID" value="OYO10605.1"/>
    <property type="molecule type" value="Genomic_DNA"/>
</dbReference>